<dbReference type="RefSeq" id="XP_003680274.1">
    <property type="nucleotide sequence ID" value="XM_003680226.1"/>
</dbReference>
<dbReference type="GO" id="GO:0008296">
    <property type="term" value="F:3'-5'-DNA exonuclease activity"/>
    <property type="evidence" value="ECO:0007669"/>
    <property type="project" value="EnsemblFungi"/>
</dbReference>
<dbReference type="InParanoid" id="G8ZRC1"/>
<dbReference type="KEGG" id="tdl:TDEL_0C01740"/>
<evidence type="ECO:0000256" key="3">
    <source>
        <dbReference type="ARBA" id="ARBA00022723"/>
    </source>
</evidence>
<proteinExistence type="inferred from homology"/>
<dbReference type="InterPro" id="IPR050891">
    <property type="entry name" value="TatD-type_Hydrolase"/>
</dbReference>
<dbReference type="eggNOG" id="KOG3020">
    <property type="taxonomic scope" value="Eukaryota"/>
</dbReference>
<dbReference type="AlphaFoldDB" id="G8ZRC1"/>
<dbReference type="GeneID" id="11500398"/>
<evidence type="ECO:0000256" key="4">
    <source>
        <dbReference type="ARBA" id="ARBA00022801"/>
    </source>
</evidence>
<dbReference type="CDD" id="cd01310">
    <property type="entry name" value="TatD_DNAse"/>
    <property type="match status" value="1"/>
</dbReference>
<name>G8ZRC1_TORDE</name>
<dbReference type="PANTHER" id="PTHR10060:SF15">
    <property type="entry name" value="DEOXYRIBONUCLEASE TATDN1"/>
    <property type="match status" value="1"/>
</dbReference>
<keyword evidence="3" id="KW-0479">Metal-binding</keyword>
<dbReference type="Gene3D" id="3.20.20.140">
    <property type="entry name" value="Metal-dependent hydrolases"/>
    <property type="match status" value="1"/>
</dbReference>
<dbReference type="HOGENOM" id="CLU_031506_1_0_1"/>
<dbReference type="FunCoup" id="G8ZRC1">
    <property type="interactions" value="627"/>
</dbReference>
<accession>G8ZRC1</accession>
<evidence type="ECO:0000313" key="6">
    <source>
        <dbReference type="Proteomes" id="UP000005627"/>
    </source>
</evidence>
<evidence type="ECO:0000256" key="1">
    <source>
        <dbReference type="ARBA" id="ARBA00009275"/>
    </source>
</evidence>
<gene>
    <name evidence="5" type="primary">TDEL0C01740</name>
    <name evidence="5" type="ORF">TDEL_0C01740</name>
</gene>
<protein>
    <submittedName>
        <fullName evidence="5">Uncharacterized protein</fullName>
    </submittedName>
</protein>
<reference evidence="5 6" key="1">
    <citation type="journal article" date="2011" name="Proc. Natl. Acad. Sci. U.S.A.">
        <title>Evolutionary erosion of yeast sex chromosomes by mating-type switching accidents.</title>
        <authorList>
            <person name="Gordon J.L."/>
            <person name="Armisen D."/>
            <person name="Proux-Wera E."/>
            <person name="Oheigeartaigh S.S."/>
            <person name="Byrne K.P."/>
            <person name="Wolfe K.H."/>
        </authorList>
    </citation>
    <scope>NUCLEOTIDE SEQUENCE [LARGE SCALE GENOMIC DNA]</scope>
    <source>
        <strain evidence="6">ATCC 10662 / CBS 1146 / NBRC 0425 / NCYC 2629 / NRRL Y-866</strain>
    </source>
</reference>
<evidence type="ECO:0000313" key="5">
    <source>
        <dbReference type="EMBL" id="CCE91063.1"/>
    </source>
</evidence>
<dbReference type="SUPFAM" id="SSF51556">
    <property type="entry name" value="Metallo-dependent hydrolases"/>
    <property type="match status" value="1"/>
</dbReference>
<sequence length="376" mass="42903">MMSQRYYDIGLNLTDPMYRGVYNGKQYHGADVHTVISRAFERGVKAALLTGSSLKESREAIALASDSELSDRGVRLKYTLGVHPCCVNEFADHDATIDNPSHDEEWNQSLHLQVLQNLEPTKLKLKELYDLCQQQIMIDGGNFGAVGEIGLDYDRFYYSGKEMQKIFFEEQLKMSCLVSNPKMPLFLHMRNCCDDFLAIMNKFVQGFSDVQDTFGWRSIAGRNDQKPIFYQFDPERKFVTHSFTGSIDDLQRILALSSNSYIGMNGCSLKSSENLQCADQVPVDRLLLETDAPWCDIRRTHDSFKFLGDYTLPFKSVKRDKLDKVTPEDKARTMVKGRNEPCNMEQVAIVVANVKDMPLNDLIETIWKNSVTVYGE</sequence>
<keyword evidence="4" id="KW-0378">Hydrolase</keyword>
<dbReference type="GO" id="GO:0006309">
    <property type="term" value="P:apoptotic DNA fragmentation"/>
    <property type="evidence" value="ECO:0007669"/>
    <property type="project" value="EnsemblFungi"/>
</dbReference>
<evidence type="ECO:0000256" key="2">
    <source>
        <dbReference type="ARBA" id="ARBA00022722"/>
    </source>
</evidence>
<dbReference type="InterPro" id="IPR001130">
    <property type="entry name" value="TatD-like"/>
</dbReference>
<keyword evidence="2" id="KW-0540">Nuclease</keyword>
<dbReference type="GO" id="GO:0034599">
    <property type="term" value="P:cellular response to oxidative stress"/>
    <property type="evidence" value="ECO:0007669"/>
    <property type="project" value="EnsemblFungi"/>
</dbReference>
<dbReference type="GO" id="GO:0046872">
    <property type="term" value="F:metal ion binding"/>
    <property type="evidence" value="ECO:0007669"/>
    <property type="project" value="UniProtKB-KW"/>
</dbReference>
<keyword evidence="6" id="KW-1185">Reference proteome</keyword>
<dbReference type="Proteomes" id="UP000005627">
    <property type="component" value="Chromosome 3"/>
</dbReference>
<dbReference type="GO" id="GO:0005829">
    <property type="term" value="C:cytosol"/>
    <property type="evidence" value="ECO:0007669"/>
    <property type="project" value="TreeGrafter"/>
</dbReference>
<dbReference type="Pfam" id="PF01026">
    <property type="entry name" value="TatD_DNase"/>
    <property type="match status" value="1"/>
</dbReference>
<dbReference type="InterPro" id="IPR032466">
    <property type="entry name" value="Metal_Hydrolase"/>
</dbReference>
<comment type="similarity">
    <text evidence="1">Belongs to the metallo-dependent hydrolases superfamily. TatD-type hydrolase family.</text>
</comment>
<dbReference type="EMBL" id="HE616744">
    <property type="protein sequence ID" value="CCE91063.1"/>
    <property type="molecule type" value="Genomic_DNA"/>
</dbReference>
<organism evidence="5 6">
    <name type="scientific">Torulaspora delbrueckii</name>
    <name type="common">Yeast</name>
    <name type="synonym">Candida colliculosa</name>
    <dbReference type="NCBI Taxonomy" id="4950"/>
    <lineage>
        <taxon>Eukaryota</taxon>
        <taxon>Fungi</taxon>
        <taxon>Dikarya</taxon>
        <taxon>Ascomycota</taxon>
        <taxon>Saccharomycotina</taxon>
        <taxon>Saccharomycetes</taxon>
        <taxon>Saccharomycetales</taxon>
        <taxon>Saccharomycetaceae</taxon>
        <taxon>Torulaspora</taxon>
    </lineage>
</organism>
<dbReference type="PANTHER" id="PTHR10060">
    <property type="entry name" value="TATD FAMILY DEOXYRIBONUCLEASE"/>
    <property type="match status" value="1"/>
</dbReference>
<dbReference type="OrthoDB" id="6079689at2759"/>
<dbReference type="GO" id="GO:0004519">
    <property type="term" value="F:endonuclease activity"/>
    <property type="evidence" value="ECO:0007669"/>
    <property type="project" value="EnsemblFungi"/>
</dbReference>